<dbReference type="InterPro" id="IPR036521">
    <property type="entry name" value="SRP19-like_sf"/>
</dbReference>
<dbReference type="Proteomes" id="UP000092555">
    <property type="component" value="Unassembled WGS sequence"/>
</dbReference>
<feature type="region of interest" description="Disordered" evidence="8">
    <location>
        <begin position="27"/>
        <end position="84"/>
    </location>
</feature>
<accession>A0A1A0H6M8</accession>
<comment type="function">
    <text evidence="6">Signal-recognition-particle assembly has a crucial role in targeting secretory proteins to the rough endoplasmic reticulum membrane. It must be involved intimately in the translocation of a wide variety of protein substrates.</text>
</comment>
<dbReference type="GO" id="GO:0008312">
    <property type="term" value="F:7S RNA binding"/>
    <property type="evidence" value="ECO:0007669"/>
    <property type="project" value="EnsemblFungi"/>
</dbReference>
<keyword evidence="4" id="KW-0733">Signal recognition particle</keyword>
<keyword evidence="3" id="KW-0963">Cytoplasm</keyword>
<dbReference type="Pfam" id="PF01922">
    <property type="entry name" value="SRP19"/>
    <property type="match status" value="1"/>
</dbReference>
<keyword evidence="10" id="KW-1185">Reference proteome</keyword>
<evidence type="ECO:0000256" key="5">
    <source>
        <dbReference type="ARBA" id="ARBA00023274"/>
    </source>
</evidence>
<dbReference type="Gene3D" id="3.30.56.30">
    <property type="entry name" value="Signal recognition particle, SRP19-like subunit"/>
    <property type="match status" value="1"/>
</dbReference>
<feature type="compositionally biased region" description="Basic residues" evidence="8">
    <location>
        <begin position="259"/>
        <end position="270"/>
    </location>
</feature>
<proteinExistence type="inferred from homology"/>
<comment type="similarity">
    <text evidence="2">Belongs to the SRP19 family.</text>
</comment>
<dbReference type="EMBL" id="LXTC01000005">
    <property type="protein sequence ID" value="OBA19744.1"/>
    <property type="molecule type" value="Genomic_DNA"/>
</dbReference>
<evidence type="ECO:0000256" key="3">
    <source>
        <dbReference type="ARBA" id="ARBA00022490"/>
    </source>
</evidence>
<dbReference type="FunFam" id="3.30.56.30:FF:000003">
    <property type="entry name" value="Signal recognition particle SEC65 subunit"/>
    <property type="match status" value="1"/>
</dbReference>
<sequence length="270" mass="30197">MASRPTLEEINDDDIDNMDMDIAQFDPSLRTPLAPVQKPVITRSQDQEINTPGSQNFADLSQRPASASTAGKKNDIVDPSKFSDEEKGEFRQLQVIYPCYFDVNRSHGEGRRVSVELAVSNPLAKTISDACRLLGVPVLLELDKSHPQDFGNPGRVKVQLKKEGKAINSMYPTKRSLMLAISKFLQAHPTTIASISKESGIPYPKEYEMDFTPEELPRVKGFKMNTIVPVHSNLTLKHPMMKLIYDPEPEPVEAPKPVKAPKKKMMKIRG</sequence>
<evidence type="ECO:0000256" key="1">
    <source>
        <dbReference type="ARBA" id="ARBA00004496"/>
    </source>
</evidence>
<gene>
    <name evidence="9" type="ORF">METBIDRAFT_45562</name>
</gene>
<evidence type="ECO:0000256" key="4">
    <source>
        <dbReference type="ARBA" id="ARBA00023135"/>
    </source>
</evidence>
<dbReference type="OrthoDB" id="2190947at2759"/>
<dbReference type="InterPro" id="IPR002778">
    <property type="entry name" value="Signal_recog_particle_SRP19"/>
</dbReference>
<dbReference type="RefSeq" id="XP_018710269.1">
    <property type="nucleotide sequence ID" value="XM_018857931.1"/>
</dbReference>
<evidence type="ECO:0000313" key="10">
    <source>
        <dbReference type="Proteomes" id="UP000092555"/>
    </source>
</evidence>
<reference evidence="9 10" key="1">
    <citation type="submission" date="2016-05" db="EMBL/GenBank/DDBJ databases">
        <title>Comparative genomics of biotechnologically important yeasts.</title>
        <authorList>
            <consortium name="DOE Joint Genome Institute"/>
            <person name="Riley R."/>
            <person name="Haridas S."/>
            <person name="Wolfe K.H."/>
            <person name="Lopes M.R."/>
            <person name="Hittinger C.T."/>
            <person name="Goker M."/>
            <person name="Salamov A."/>
            <person name="Wisecaver J."/>
            <person name="Long T.M."/>
            <person name="Aerts A.L."/>
            <person name="Barry K."/>
            <person name="Choi C."/>
            <person name="Clum A."/>
            <person name="Coughlan A.Y."/>
            <person name="Deshpande S."/>
            <person name="Douglass A.P."/>
            <person name="Hanson S.J."/>
            <person name="Klenk H.-P."/>
            <person name="LaButti K."/>
            <person name="Lapidus A."/>
            <person name="Lindquist E."/>
            <person name="Lipzen A."/>
            <person name="Meier-kolthoff J.P."/>
            <person name="Ohm R.A."/>
            <person name="Otillar R.P."/>
            <person name="Pangilinan J."/>
            <person name="Peng Y."/>
            <person name="Rokas A."/>
            <person name="Rosa C.A."/>
            <person name="Scheuner C."/>
            <person name="Sibirny A.A."/>
            <person name="Slot J.C."/>
            <person name="Stielow J.B."/>
            <person name="Sun H."/>
            <person name="Kurtzman C.P."/>
            <person name="Blackwell M."/>
            <person name="Grigoriev I.V."/>
            <person name="Jeffries T.W."/>
        </authorList>
    </citation>
    <scope>NUCLEOTIDE SEQUENCE [LARGE SCALE GENOMIC DNA]</scope>
    <source>
        <strain evidence="9 10">NRRL YB-4993</strain>
    </source>
</reference>
<feature type="region of interest" description="Disordered" evidence="8">
    <location>
        <begin position="250"/>
        <end position="270"/>
    </location>
</feature>
<comment type="caution">
    <text evidence="9">The sequence shown here is derived from an EMBL/GenBank/DDBJ whole genome shotgun (WGS) entry which is preliminary data.</text>
</comment>
<evidence type="ECO:0000256" key="2">
    <source>
        <dbReference type="ARBA" id="ARBA00008910"/>
    </source>
</evidence>
<evidence type="ECO:0000256" key="6">
    <source>
        <dbReference type="ARBA" id="ARBA00060225"/>
    </source>
</evidence>
<organism evidence="9 10">
    <name type="scientific">Metschnikowia bicuspidata var. bicuspidata NRRL YB-4993</name>
    <dbReference type="NCBI Taxonomy" id="869754"/>
    <lineage>
        <taxon>Eukaryota</taxon>
        <taxon>Fungi</taxon>
        <taxon>Dikarya</taxon>
        <taxon>Ascomycota</taxon>
        <taxon>Saccharomycotina</taxon>
        <taxon>Pichiomycetes</taxon>
        <taxon>Metschnikowiaceae</taxon>
        <taxon>Metschnikowia</taxon>
    </lineage>
</organism>
<name>A0A1A0H6M8_9ASCO</name>
<dbReference type="AlphaFoldDB" id="A0A1A0H6M8"/>
<evidence type="ECO:0000256" key="8">
    <source>
        <dbReference type="SAM" id="MobiDB-lite"/>
    </source>
</evidence>
<dbReference type="SUPFAM" id="SSF69695">
    <property type="entry name" value="SRP19"/>
    <property type="match status" value="1"/>
</dbReference>
<dbReference type="GO" id="GO:0005786">
    <property type="term" value="C:signal recognition particle, endoplasmic reticulum targeting"/>
    <property type="evidence" value="ECO:0007669"/>
    <property type="project" value="UniProtKB-KW"/>
</dbReference>
<feature type="compositionally biased region" description="Polar residues" evidence="8">
    <location>
        <begin position="42"/>
        <end position="71"/>
    </location>
</feature>
<evidence type="ECO:0000313" key="9">
    <source>
        <dbReference type="EMBL" id="OBA19744.1"/>
    </source>
</evidence>
<feature type="compositionally biased region" description="Basic and acidic residues" evidence="8">
    <location>
        <begin position="72"/>
        <end position="84"/>
    </location>
</feature>
<protein>
    <recommendedName>
        <fullName evidence="7">Signal recognition particle SEC65 subunit</fullName>
    </recommendedName>
</protein>
<keyword evidence="5" id="KW-0687">Ribonucleoprotein</keyword>
<dbReference type="PANTHER" id="PTHR17453">
    <property type="entry name" value="SIGNAL RECOGNITION PARTICLE 19 KD PROTEIN"/>
    <property type="match status" value="1"/>
</dbReference>
<dbReference type="GO" id="GO:0006617">
    <property type="term" value="P:SRP-dependent cotranslational protein targeting to membrane, signal sequence recognition"/>
    <property type="evidence" value="ECO:0007669"/>
    <property type="project" value="EnsemblFungi"/>
</dbReference>
<comment type="subcellular location">
    <subcellularLocation>
        <location evidence="1">Cytoplasm</location>
    </subcellularLocation>
</comment>
<dbReference type="PANTHER" id="PTHR17453:SF0">
    <property type="entry name" value="SIGNAL RECOGNITION PARTICLE 19 KDA PROTEIN"/>
    <property type="match status" value="1"/>
</dbReference>
<dbReference type="STRING" id="869754.A0A1A0H6M8"/>
<evidence type="ECO:0000256" key="7">
    <source>
        <dbReference type="ARBA" id="ARBA00068261"/>
    </source>
</evidence>
<dbReference type="GeneID" id="30030907"/>